<comment type="caution">
    <text evidence="2">The sequence shown here is derived from an EMBL/GenBank/DDBJ whole genome shotgun (WGS) entry which is preliminary data.</text>
</comment>
<dbReference type="EMBL" id="JBHMEP010000014">
    <property type="protein sequence ID" value="MFB9137569.1"/>
    <property type="molecule type" value="Genomic_DNA"/>
</dbReference>
<dbReference type="Pfam" id="PF10973">
    <property type="entry name" value="DUF2799"/>
    <property type="match status" value="1"/>
</dbReference>
<evidence type="ECO:0000313" key="2">
    <source>
        <dbReference type="EMBL" id="MFB9137569.1"/>
    </source>
</evidence>
<dbReference type="RefSeq" id="WP_390197416.1">
    <property type="nucleotide sequence ID" value="NZ_JBHMEP010000014.1"/>
</dbReference>
<gene>
    <name evidence="2" type="ORF">ACFFUV_21700</name>
</gene>
<feature type="chain" id="PRO_5045808424" evidence="1">
    <location>
        <begin position="20"/>
        <end position="111"/>
    </location>
</feature>
<reference evidence="2 3" key="1">
    <citation type="submission" date="2024-09" db="EMBL/GenBank/DDBJ databases">
        <authorList>
            <person name="Sun Q."/>
            <person name="Mori K."/>
        </authorList>
    </citation>
    <scope>NUCLEOTIDE SEQUENCE [LARGE SCALE GENOMIC DNA]</scope>
    <source>
        <strain evidence="2 3">CECT 8064</strain>
    </source>
</reference>
<proteinExistence type="predicted"/>
<accession>A0ABV5HTJ5</accession>
<sequence>MKGLLIAAALVLAGCSTQATMPMAQQSWHDFGYQQAMDGMAKQINATLDVDQSTYGEYSDGYELGRSEFCQQDAFHLGLIGHRYQGICASDPAFHDEYQEGLWWDDGASLD</sequence>
<dbReference type="InterPro" id="IPR021242">
    <property type="entry name" value="DUF2799"/>
</dbReference>
<evidence type="ECO:0000256" key="1">
    <source>
        <dbReference type="SAM" id="SignalP"/>
    </source>
</evidence>
<organism evidence="2 3">
    <name type="scientific">Vibrio olivae</name>
    <dbReference type="NCBI Taxonomy" id="1243002"/>
    <lineage>
        <taxon>Bacteria</taxon>
        <taxon>Pseudomonadati</taxon>
        <taxon>Pseudomonadota</taxon>
        <taxon>Gammaproteobacteria</taxon>
        <taxon>Vibrionales</taxon>
        <taxon>Vibrionaceae</taxon>
        <taxon>Vibrio</taxon>
    </lineage>
</organism>
<dbReference type="PROSITE" id="PS51257">
    <property type="entry name" value="PROKAR_LIPOPROTEIN"/>
    <property type="match status" value="1"/>
</dbReference>
<feature type="signal peptide" evidence="1">
    <location>
        <begin position="1"/>
        <end position="19"/>
    </location>
</feature>
<name>A0ABV5HTJ5_9VIBR</name>
<keyword evidence="3" id="KW-1185">Reference proteome</keyword>
<dbReference type="Proteomes" id="UP001589645">
    <property type="component" value="Unassembled WGS sequence"/>
</dbReference>
<keyword evidence="1" id="KW-0732">Signal</keyword>
<evidence type="ECO:0000313" key="3">
    <source>
        <dbReference type="Proteomes" id="UP001589645"/>
    </source>
</evidence>
<protein>
    <submittedName>
        <fullName evidence="2">DUF2799 domain-containing protein</fullName>
    </submittedName>
</protein>